<protein>
    <submittedName>
        <fullName evidence="2">Uncharacterized protein</fullName>
    </submittedName>
</protein>
<accession>A0A2D4LCK4</accession>
<feature type="chain" id="PRO_5013790366" evidence="1">
    <location>
        <begin position="25"/>
        <end position="118"/>
    </location>
</feature>
<organism evidence="2">
    <name type="scientific">Micrurus spixii</name>
    <name type="common">Amazon coral snake</name>
    <dbReference type="NCBI Taxonomy" id="129469"/>
    <lineage>
        <taxon>Eukaryota</taxon>
        <taxon>Metazoa</taxon>
        <taxon>Chordata</taxon>
        <taxon>Craniata</taxon>
        <taxon>Vertebrata</taxon>
        <taxon>Euteleostomi</taxon>
        <taxon>Lepidosauria</taxon>
        <taxon>Squamata</taxon>
        <taxon>Bifurcata</taxon>
        <taxon>Unidentata</taxon>
        <taxon>Episquamata</taxon>
        <taxon>Toxicofera</taxon>
        <taxon>Serpentes</taxon>
        <taxon>Colubroidea</taxon>
        <taxon>Elapidae</taxon>
        <taxon>Elapinae</taxon>
        <taxon>Micrurus</taxon>
    </lineage>
</organism>
<evidence type="ECO:0000256" key="1">
    <source>
        <dbReference type="SAM" id="SignalP"/>
    </source>
</evidence>
<dbReference type="EMBL" id="IACM01005270">
    <property type="protein sequence ID" value="LAB18690.1"/>
    <property type="molecule type" value="Transcribed_RNA"/>
</dbReference>
<reference evidence="2" key="2">
    <citation type="submission" date="2017-11" db="EMBL/GenBank/DDBJ databases">
        <title>Coralsnake Venomics: Analyses of Venom Gland Transcriptomes and Proteomes of Six Brazilian Taxa.</title>
        <authorList>
            <person name="Aird S.D."/>
            <person name="Jorge da Silva N."/>
            <person name="Qiu L."/>
            <person name="Villar-Briones A."/>
            <person name="Aparecida-Saddi V."/>
            <person name="Campos-Telles M.P."/>
            <person name="Grau M."/>
            <person name="Mikheyev A.S."/>
        </authorList>
    </citation>
    <scope>NUCLEOTIDE SEQUENCE</scope>
    <source>
        <tissue evidence="2">Venom_gland</tissue>
    </source>
</reference>
<dbReference type="AlphaFoldDB" id="A0A2D4LCK4"/>
<feature type="signal peptide" evidence="1">
    <location>
        <begin position="1"/>
        <end position="24"/>
    </location>
</feature>
<reference evidence="2" key="1">
    <citation type="submission" date="2017-07" db="EMBL/GenBank/DDBJ databases">
        <authorList>
            <person name="Mikheyev A."/>
            <person name="Grau M."/>
        </authorList>
    </citation>
    <scope>NUCLEOTIDE SEQUENCE</scope>
    <source>
        <tissue evidence="2">Venom_gland</tissue>
    </source>
</reference>
<name>A0A2D4LCK4_9SAUR</name>
<proteinExistence type="predicted"/>
<evidence type="ECO:0000313" key="2">
    <source>
        <dbReference type="EMBL" id="LAB18690.1"/>
    </source>
</evidence>
<keyword evidence="1" id="KW-0732">Signal</keyword>
<sequence>MRHTPPPHPGLYAVLVLATPNLLSLNAINPCLHPNLFRPSLTDPHLVPLSPCLSSMLNYHLYVPQPPLTICTTLIHEKTISSLIVVSESILQPAVVSESILQLTALQSHSKAIFNSIW</sequence>